<feature type="compositionally biased region" description="Polar residues" evidence="1">
    <location>
        <begin position="215"/>
        <end position="226"/>
    </location>
</feature>
<comment type="caution">
    <text evidence="2">The sequence shown here is derived from an EMBL/GenBank/DDBJ whole genome shotgun (WGS) entry which is preliminary data.</text>
</comment>
<feature type="region of interest" description="Disordered" evidence="1">
    <location>
        <begin position="62"/>
        <end position="114"/>
    </location>
</feature>
<protein>
    <submittedName>
        <fullName evidence="2">Uncharacterized protein</fullName>
    </submittedName>
</protein>
<feature type="region of interest" description="Disordered" evidence="1">
    <location>
        <begin position="206"/>
        <end position="270"/>
    </location>
</feature>
<name>A0ABR0F5W8_9PEZI</name>
<accession>A0ABR0F5W8</accession>
<organism evidence="2 3">
    <name type="scientific">Podospora bellae-mahoneyi</name>
    <dbReference type="NCBI Taxonomy" id="2093777"/>
    <lineage>
        <taxon>Eukaryota</taxon>
        <taxon>Fungi</taxon>
        <taxon>Dikarya</taxon>
        <taxon>Ascomycota</taxon>
        <taxon>Pezizomycotina</taxon>
        <taxon>Sordariomycetes</taxon>
        <taxon>Sordariomycetidae</taxon>
        <taxon>Sordariales</taxon>
        <taxon>Podosporaceae</taxon>
        <taxon>Podospora</taxon>
    </lineage>
</organism>
<feature type="compositionally biased region" description="Low complexity" evidence="1">
    <location>
        <begin position="131"/>
        <end position="141"/>
    </location>
</feature>
<evidence type="ECO:0000256" key="1">
    <source>
        <dbReference type="SAM" id="MobiDB-lite"/>
    </source>
</evidence>
<feature type="compositionally biased region" description="Low complexity" evidence="1">
    <location>
        <begin position="227"/>
        <end position="239"/>
    </location>
</feature>
<feature type="compositionally biased region" description="Low complexity" evidence="1">
    <location>
        <begin position="92"/>
        <end position="105"/>
    </location>
</feature>
<dbReference type="RefSeq" id="XP_062727982.1">
    <property type="nucleotide sequence ID" value="XM_062881832.1"/>
</dbReference>
<proteinExistence type="predicted"/>
<dbReference type="GeneID" id="87901314"/>
<sequence>MMPAQGRNTAAPSLLPPVDNEATTPFSDLFNSGFDRATIDATLQFVDRNIIIAPNGRRYRLEELPDPAPGQLPSLASTSASAPFTPPPSASPPSYQAAPTARTPPIATPAPPVASSLSSSLSFKTFATWGRSPSNANSHSHSSPRRHNPPPPPQPQPPPPQSPIHEASTMMAQLSVGSNHFGVNPLYGQSDGGVQAAEALTDPYMGVPGVAPATPRSTTASPRGSISQTQQHPPSSPQQYLEPSSQHAHHARTSSVSSGSGNPHQTRWTSPDYVGYTQQAVNASRQLPPTTTGLPSLLGESIPIVSSSPSASSLSPTLATLPTSSSYSSSNSNYLHQYYNQSHPHPRRISDPLSPPTPSPSEVEKEFYNGPGIRGHHHYPPLYHHVPTSDYVASPSVVARQPSYASFGATPTQEYGGGGEYDTLTPVVVMHPMQSTTDVVGTPGMAPSMMSSDGGSTGRDNVLPGEDLVFDGPVRSAHSLTNPIWQEGVLKVFRNNLTNDLRFHCKAPKESETYWMKSINAQLVPAYAYDQRLPNVVYIRDRESEQGPGSGYMSSSSQAGTGRPSGIYQFDKPAALFDFQARLTSQKVVLDIQSVKLVTLNKSGSREIEKYSGVRLQIWHESNEGGRRSGGGPSAEVASFVTAGTALSGPLRERLVASSSRLMVYLGRSGEYITLFITDDLDIKLEGQTIVKLKPRKGPGPFTRRVSRWPGVKAHMEKGIGSEPAGLDIHGQQGEEDVEKYDLYKTFEIEFENSPSQDNFVQKWKEVLHQRRRERQRLEQIQEEMTSTGGLHGRQARELFW</sequence>
<keyword evidence="3" id="KW-1185">Reference proteome</keyword>
<evidence type="ECO:0000313" key="3">
    <source>
        <dbReference type="Proteomes" id="UP001322138"/>
    </source>
</evidence>
<feature type="compositionally biased region" description="Low complexity" evidence="1">
    <location>
        <begin position="306"/>
        <end position="334"/>
    </location>
</feature>
<feature type="region of interest" description="Disordered" evidence="1">
    <location>
        <begin position="130"/>
        <end position="165"/>
    </location>
</feature>
<evidence type="ECO:0000313" key="2">
    <source>
        <dbReference type="EMBL" id="KAK4639006.1"/>
    </source>
</evidence>
<gene>
    <name evidence="2" type="ORF">QC761_702470</name>
</gene>
<feature type="compositionally biased region" description="Pro residues" evidence="1">
    <location>
        <begin position="149"/>
        <end position="162"/>
    </location>
</feature>
<feature type="compositionally biased region" description="Polar residues" evidence="1">
    <location>
        <begin position="253"/>
        <end position="269"/>
    </location>
</feature>
<dbReference type="EMBL" id="JAFFGZ010000009">
    <property type="protein sequence ID" value="KAK4639006.1"/>
    <property type="molecule type" value="Genomic_DNA"/>
</dbReference>
<reference evidence="2 3" key="1">
    <citation type="journal article" date="2023" name="bioRxiv">
        <title>High-quality genome assemblies of four members of thePodospora anserinaspecies complex.</title>
        <authorList>
            <person name="Ament-Velasquez S.L."/>
            <person name="Vogan A.A."/>
            <person name="Wallerman O."/>
            <person name="Hartmann F."/>
            <person name="Gautier V."/>
            <person name="Silar P."/>
            <person name="Giraud T."/>
            <person name="Johannesson H."/>
        </authorList>
    </citation>
    <scope>NUCLEOTIDE SEQUENCE [LARGE SCALE GENOMIC DNA]</scope>
    <source>
        <strain evidence="2 3">CBS 112042</strain>
    </source>
</reference>
<dbReference type="Proteomes" id="UP001322138">
    <property type="component" value="Unassembled WGS sequence"/>
</dbReference>
<feature type="compositionally biased region" description="Low complexity" evidence="1">
    <location>
        <begin position="73"/>
        <end position="83"/>
    </location>
</feature>
<feature type="region of interest" description="Disordered" evidence="1">
    <location>
        <begin position="306"/>
        <end position="373"/>
    </location>
</feature>